<comment type="function">
    <text evidence="1">Plays a role in synthesis, processing and/or stability of 23S rRNA.</text>
</comment>
<protein>
    <recommendedName>
        <fullName evidence="3">Large ribosomal RNA subunit accumulation protein YceD</fullName>
    </recommendedName>
    <alternativeName>
        <fullName evidence="5">23S rRNA accumulation protein YceD</fullName>
    </alternativeName>
</protein>
<gene>
    <name evidence="6" type="ORF">CR159_01440</name>
</gene>
<keyword evidence="4" id="KW-0690">Ribosome biogenesis</keyword>
<evidence type="ECO:0000256" key="1">
    <source>
        <dbReference type="ARBA" id="ARBA00002868"/>
    </source>
</evidence>
<comment type="caution">
    <text evidence="6">The sequence shown here is derived from an EMBL/GenBank/DDBJ whole genome shotgun (WGS) entry which is preliminary data.</text>
</comment>
<sequence length="172" mass="19316">MDIQYVDTYELTRAGQEIRGQAPIDQFERLIEDLPEQADTTVSWSIKGEMDAFGQRFLHVHVIAAPLLECQRCMKPLEWAVDSQNRLQVVNSEAALDVDDGTDVDPDDAIERILGSQRLDVLALVEDEIILSLPYVPKHDVCSLLSESLAEEPDADEVRPSPFAVLDQLKKN</sequence>
<dbReference type="AlphaFoldDB" id="A0A2N4U9L5"/>
<evidence type="ECO:0000256" key="3">
    <source>
        <dbReference type="ARBA" id="ARBA00015716"/>
    </source>
</evidence>
<name>A0A2N4U9L5_9BURK</name>
<dbReference type="InterPro" id="IPR003772">
    <property type="entry name" value="YceD"/>
</dbReference>
<dbReference type="EMBL" id="PDNW01000001">
    <property type="protein sequence ID" value="PLC51716.1"/>
    <property type="molecule type" value="Genomic_DNA"/>
</dbReference>
<evidence type="ECO:0000313" key="6">
    <source>
        <dbReference type="EMBL" id="PLC51716.1"/>
    </source>
</evidence>
<comment type="similarity">
    <text evidence="2">Belongs to the DUF177 domain family.</text>
</comment>
<dbReference type="PANTHER" id="PTHR38099">
    <property type="entry name" value="LARGE RIBOSOMAL RNA SUBUNIT ACCUMULATION PROTEIN YCED"/>
    <property type="match status" value="1"/>
</dbReference>
<dbReference type="PANTHER" id="PTHR38099:SF1">
    <property type="entry name" value="LARGE RIBOSOMAL RNA SUBUNIT ACCUMULATION PROTEIN YCED"/>
    <property type="match status" value="1"/>
</dbReference>
<keyword evidence="7" id="KW-1185">Reference proteome</keyword>
<evidence type="ECO:0000256" key="5">
    <source>
        <dbReference type="ARBA" id="ARBA00031841"/>
    </source>
</evidence>
<evidence type="ECO:0000256" key="4">
    <source>
        <dbReference type="ARBA" id="ARBA00022517"/>
    </source>
</evidence>
<dbReference type="Proteomes" id="UP000234190">
    <property type="component" value="Unassembled WGS sequence"/>
</dbReference>
<reference evidence="6 7" key="1">
    <citation type="submission" date="2017-10" db="EMBL/GenBank/DDBJ databases">
        <title>Two draft genome sequences of Pusillimonas sp. strains isolated from a nitrate- and radionuclide-contaminated groundwater in Russia.</title>
        <authorList>
            <person name="Grouzdev D.S."/>
            <person name="Tourova T.P."/>
            <person name="Goeva M.A."/>
            <person name="Babich T.L."/>
            <person name="Sokolova D.S."/>
            <person name="Abdullin R."/>
            <person name="Poltaraus A.B."/>
            <person name="Toshchakov S.V."/>
            <person name="Nazina T.N."/>
        </authorList>
    </citation>
    <scope>NUCLEOTIDE SEQUENCE [LARGE SCALE GENOMIC DNA]</scope>
    <source>
        <strain evidence="6 7">JR1/69-3-13</strain>
    </source>
</reference>
<accession>A0A2N4U9L5</accession>
<proteinExistence type="inferred from homology"/>
<organism evidence="6 7">
    <name type="scientific">Pollutimonas subterranea</name>
    <dbReference type="NCBI Taxonomy" id="2045210"/>
    <lineage>
        <taxon>Bacteria</taxon>
        <taxon>Pseudomonadati</taxon>
        <taxon>Pseudomonadota</taxon>
        <taxon>Betaproteobacteria</taxon>
        <taxon>Burkholderiales</taxon>
        <taxon>Alcaligenaceae</taxon>
        <taxon>Pollutimonas</taxon>
    </lineage>
</organism>
<evidence type="ECO:0000313" key="7">
    <source>
        <dbReference type="Proteomes" id="UP000234190"/>
    </source>
</evidence>
<dbReference type="RefSeq" id="WP_102072204.1">
    <property type="nucleotide sequence ID" value="NZ_PDNW01000001.1"/>
</dbReference>
<dbReference type="GO" id="GO:0042254">
    <property type="term" value="P:ribosome biogenesis"/>
    <property type="evidence" value="ECO:0007669"/>
    <property type="project" value="UniProtKB-KW"/>
</dbReference>
<dbReference type="OrthoDB" id="5297600at2"/>
<dbReference type="Pfam" id="PF02620">
    <property type="entry name" value="YceD"/>
    <property type="match status" value="1"/>
</dbReference>
<dbReference type="GO" id="GO:0005829">
    <property type="term" value="C:cytosol"/>
    <property type="evidence" value="ECO:0007669"/>
    <property type="project" value="TreeGrafter"/>
</dbReference>
<evidence type="ECO:0000256" key="2">
    <source>
        <dbReference type="ARBA" id="ARBA00010740"/>
    </source>
</evidence>
<dbReference type="InterPro" id="IPR039255">
    <property type="entry name" value="YceD_bac"/>
</dbReference>